<evidence type="ECO:0000256" key="1">
    <source>
        <dbReference type="ARBA" id="ARBA00023015"/>
    </source>
</evidence>
<evidence type="ECO:0000259" key="5">
    <source>
        <dbReference type="PROSITE" id="PS01124"/>
    </source>
</evidence>
<keyword evidence="1" id="KW-0805">Transcription regulation</keyword>
<protein>
    <submittedName>
        <fullName evidence="6">AraC family transcriptional regulator</fullName>
    </submittedName>
</protein>
<accession>A0ABY9ERS7</accession>
<feature type="domain" description="HTH araC/xylS-type" evidence="5">
    <location>
        <begin position="162"/>
        <end position="259"/>
    </location>
</feature>
<sequence length="260" mass="30083">MTLVMEHVSNHSFAEFSKMYAAGTHYPKHTHEEYVISANLTGHERIWFDGKSQEVGPNQITLYNPLTIQSSEFCPTGTHFMSIHLDARQVRTVLAENDALGNRDQPIFHEGVITDSALLSAIREFEKAPQPDEQEERLVRLLIEMTRFQSKPDISIMPAKLSRLIEYMRENLQENISLEHLCREANISKFHLVRAFKKTTNLPPMQYFKQLKLIEGRRRLRKGETPLKIAMDLGFYDQGHFCNAFRKVMGVSPVRYTSML</sequence>
<evidence type="ECO:0000313" key="7">
    <source>
        <dbReference type="Proteomes" id="UP001239418"/>
    </source>
</evidence>
<organism evidence="6 7">
    <name type="scientific">Pseudomonas cucumis</name>
    <dbReference type="NCBI Taxonomy" id="2954082"/>
    <lineage>
        <taxon>Bacteria</taxon>
        <taxon>Pseudomonadati</taxon>
        <taxon>Pseudomonadota</taxon>
        <taxon>Gammaproteobacteria</taxon>
        <taxon>Pseudomonadales</taxon>
        <taxon>Pseudomonadaceae</taxon>
        <taxon>Pseudomonas</taxon>
    </lineage>
</organism>
<proteinExistence type="predicted"/>
<gene>
    <name evidence="6" type="ORF">PSH97_14845</name>
</gene>
<evidence type="ECO:0000256" key="2">
    <source>
        <dbReference type="ARBA" id="ARBA00023125"/>
    </source>
</evidence>
<dbReference type="Pfam" id="PF12833">
    <property type="entry name" value="HTH_18"/>
    <property type="match status" value="1"/>
</dbReference>
<keyword evidence="3" id="KW-0804">Transcription</keyword>
<dbReference type="InterPro" id="IPR018060">
    <property type="entry name" value="HTH_AraC"/>
</dbReference>
<dbReference type="InterPro" id="IPR037923">
    <property type="entry name" value="HTH-like"/>
</dbReference>
<dbReference type="InterPro" id="IPR003313">
    <property type="entry name" value="AraC-bd"/>
</dbReference>
<reference evidence="6 7" key="1">
    <citation type="submission" date="2023-02" db="EMBL/GenBank/DDBJ databases">
        <title>Evolution of Hrp T3SS in non-pathogenic Pseudomonas fluorescens.</title>
        <authorList>
            <person name="Liao K."/>
            <person name="Wei H."/>
            <person name="Gu Y."/>
        </authorList>
    </citation>
    <scope>NUCLEOTIDE SEQUENCE [LARGE SCALE GENOMIC DNA]</scope>
    <source>
        <strain evidence="6 7">FP1935</strain>
    </source>
</reference>
<keyword evidence="2" id="KW-0238">DNA-binding</keyword>
<dbReference type="SUPFAM" id="SSF46689">
    <property type="entry name" value="Homeodomain-like"/>
    <property type="match status" value="2"/>
</dbReference>
<dbReference type="InterPro" id="IPR009057">
    <property type="entry name" value="Homeodomain-like_sf"/>
</dbReference>
<dbReference type="EMBL" id="CP117454">
    <property type="protein sequence ID" value="WLG82422.1"/>
    <property type="molecule type" value="Genomic_DNA"/>
</dbReference>
<evidence type="ECO:0000256" key="3">
    <source>
        <dbReference type="ARBA" id="ARBA00023163"/>
    </source>
</evidence>
<dbReference type="RefSeq" id="WP_305445544.1">
    <property type="nucleotide sequence ID" value="NZ_CP117454.1"/>
</dbReference>
<dbReference type="SUPFAM" id="SSF51215">
    <property type="entry name" value="Regulatory protein AraC"/>
    <property type="match status" value="1"/>
</dbReference>
<dbReference type="PROSITE" id="PS01124">
    <property type="entry name" value="HTH_ARAC_FAMILY_2"/>
    <property type="match status" value="1"/>
</dbReference>
<evidence type="ECO:0000256" key="4">
    <source>
        <dbReference type="ARBA" id="ARBA00037345"/>
    </source>
</evidence>
<dbReference type="Pfam" id="PF02311">
    <property type="entry name" value="AraC_binding"/>
    <property type="match status" value="1"/>
</dbReference>
<dbReference type="InterPro" id="IPR050204">
    <property type="entry name" value="AraC_XylS_family_regulators"/>
</dbReference>
<keyword evidence="7" id="KW-1185">Reference proteome</keyword>
<dbReference type="SMART" id="SM00342">
    <property type="entry name" value="HTH_ARAC"/>
    <property type="match status" value="1"/>
</dbReference>
<dbReference type="Gene3D" id="1.10.10.60">
    <property type="entry name" value="Homeodomain-like"/>
    <property type="match status" value="1"/>
</dbReference>
<dbReference type="PANTHER" id="PTHR46796">
    <property type="entry name" value="HTH-TYPE TRANSCRIPTIONAL ACTIVATOR RHAS-RELATED"/>
    <property type="match status" value="1"/>
</dbReference>
<evidence type="ECO:0000313" key="6">
    <source>
        <dbReference type="EMBL" id="WLG82422.1"/>
    </source>
</evidence>
<dbReference type="Proteomes" id="UP001239418">
    <property type="component" value="Chromosome"/>
</dbReference>
<dbReference type="PANTHER" id="PTHR46796:SF2">
    <property type="entry name" value="TRANSCRIPTIONAL REGULATORY PROTEIN"/>
    <property type="match status" value="1"/>
</dbReference>
<name>A0ABY9ERS7_9PSED</name>
<comment type="function">
    <text evidence="4">Regulatory protein of the TOL plasmid xyl operons. XylS activates the xylXYZLTEGFJQKIH operon required for the degradation of toluene, m-xylene and p-xylene.</text>
</comment>